<dbReference type="EMBL" id="QXIW01000033">
    <property type="protein sequence ID" value="RIE11746.1"/>
    <property type="molecule type" value="Genomic_DNA"/>
</dbReference>
<protein>
    <submittedName>
        <fullName evidence="1">Uncharacterized protein</fullName>
    </submittedName>
</protein>
<evidence type="ECO:0000313" key="1">
    <source>
        <dbReference type="EMBL" id="RIE11746.1"/>
    </source>
</evidence>
<proteinExistence type="predicted"/>
<comment type="caution">
    <text evidence="1">The sequence shown here is derived from an EMBL/GenBank/DDBJ whole genome shotgun (WGS) entry which is preliminary data.</text>
</comment>
<reference evidence="1 2" key="1">
    <citation type="submission" date="2018-09" db="EMBL/GenBank/DDBJ databases">
        <title>Discovery and Ecogenomic Context for Candidatus Cryosericales, a Global Caldiserica Order Active in Thawing Permafrost.</title>
        <authorList>
            <person name="Martinez M.A."/>
            <person name="Woodcroft B.J."/>
            <person name="Ignacio Espinoza J.C."/>
            <person name="Zayed A."/>
            <person name="Singleton C.M."/>
            <person name="Boyd J."/>
            <person name="Li Y.-F."/>
            <person name="Purvine S."/>
            <person name="Maughan H."/>
            <person name="Hodgkins S.B."/>
            <person name="Anderson D."/>
            <person name="Sederholm M."/>
            <person name="Temperton B."/>
            <person name="Saleska S.R."/>
            <person name="Tyson G.W."/>
            <person name="Rich V.I."/>
        </authorList>
    </citation>
    <scope>NUCLEOTIDE SEQUENCE [LARGE SCALE GENOMIC DNA]</scope>
    <source>
        <strain evidence="1 2">SMC3</strain>
    </source>
</reference>
<name>A0A398D894_9BACT</name>
<sequence>MNRQLKSELSEGLTEFLLAVIVQESRRSASVVGLVCGSDGQDTPIMLGVEPVSTEFYMETRSVDATKS</sequence>
<gene>
    <name evidence="1" type="ORF">SMC3_08135</name>
</gene>
<dbReference type="Proteomes" id="UP000266042">
    <property type="component" value="Unassembled WGS sequence"/>
</dbReference>
<accession>A0A398D894</accession>
<dbReference type="AlphaFoldDB" id="A0A398D894"/>
<dbReference type="RefSeq" id="WP_119090009.1">
    <property type="nucleotide sequence ID" value="NZ_QXIW01000033.1"/>
</dbReference>
<evidence type="ECO:0000313" key="2">
    <source>
        <dbReference type="Proteomes" id="UP000266042"/>
    </source>
</evidence>
<organism evidence="1 2">
    <name type="scientific">Candidatus Cryosericum hinesii</name>
    <dbReference type="NCBI Taxonomy" id="2290915"/>
    <lineage>
        <taxon>Bacteria</taxon>
        <taxon>Pseudomonadati</taxon>
        <taxon>Caldisericota/Cryosericota group</taxon>
        <taxon>Candidatus Cryosericota</taxon>
        <taxon>Candidatus Cryosericia</taxon>
        <taxon>Candidatus Cryosericales</taxon>
        <taxon>Candidatus Cryosericaceae</taxon>
        <taxon>Candidatus Cryosericum</taxon>
    </lineage>
</organism>